<evidence type="ECO:0000313" key="2">
    <source>
        <dbReference type="Proteomes" id="UP000321736"/>
    </source>
</evidence>
<comment type="caution">
    <text evidence="1">The sequence shown here is derived from an EMBL/GenBank/DDBJ whole genome shotgun (WGS) entry which is preliminary data.</text>
</comment>
<gene>
    <name evidence="1" type="ORF">SPI02_12480</name>
</gene>
<accession>A0A239TUX7</accession>
<keyword evidence="2" id="KW-1185">Reference proteome</keyword>
<sequence length="64" mass="7494">MKHLTKIFVVIALLCFAVSIYFQTAHQEGSGIKLMLAAIMFMICAFISRNNDRRKRERDKFNKK</sequence>
<dbReference type="AlphaFoldDB" id="A0A239TUX7"/>
<evidence type="ECO:0000313" key="1">
    <source>
        <dbReference type="EMBL" id="GEP84663.1"/>
    </source>
</evidence>
<dbReference type="OrthoDB" id="2411905at2"/>
<dbReference type="EMBL" id="BKAR01000013">
    <property type="protein sequence ID" value="GEP84663.1"/>
    <property type="molecule type" value="Genomic_DNA"/>
</dbReference>
<proteinExistence type="predicted"/>
<protein>
    <submittedName>
        <fullName evidence="1">Uncharacterized protein</fullName>
    </submittedName>
</protein>
<dbReference type="NCBIfam" id="NF047566">
    <property type="entry name" value="SE1626_fam"/>
    <property type="match status" value="1"/>
</dbReference>
<organism evidence="1 2">
    <name type="scientific">Staphylococcus piscifermentans</name>
    <dbReference type="NCBI Taxonomy" id="70258"/>
    <lineage>
        <taxon>Bacteria</taxon>
        <taxon>Bacillati</taxon>
        <taxon>Bacillota</taxon>
        <taxon>Bacilli</taxon>
        <taxon>Bacillales</taxon>
        <taxon>Staphylococcaceae</taxon>
        <taxon>Staphylococcus</taxon>
    </lineage>
</organism>
<dbReference type="Proteomes" id="UP000321736">
    <property type="component" value="Unassembled WGS sequence"/>
</dbReference>
<reference evidence="1 2" key="1">
    <citation type="submission" date="2019-07" db="EMBL/GenBank/DDBJ databases">
        <title>Whole genome shotgun sequence of Staphylococcus piscifermentans NBRC 109625.</title>
        <authorList>
            <person name="Hosoyama A."/>
            <person name="Uohara A."/>
            <person name="Ohji S."/>
            <person name="Ichikawa N."/>
        </authorList>
    </citation>
    <scope>NUCLEOTIDE SEQUENCE [LARGE SCALE GENOMIC DNA]</scope>
    <source>
        <strain evidence="1 2">NBRC 109625</strain>
    </source>
</reference>
<dbReference type="RefSeq" id="WP_095104413.1">
    <property type="nucleotide sequence ID" value="NZ_BKAR01000013.1"/>
</dbReference>
<name>A0A239TUX7_9STAP</name>